<dbReference type="PROSITE" id="PS50077">
    <property type="entry name" value="HEAT_REPEAT"/>
    <property type="match status" value="1"/>
</dbReference>
<evidence type="ECO:0000256" key="4">
    <source>
        <dbReference type="ARBA" id="ARBA00022490"/>
    </source>
</evidence>
<dbReference type="SUPFAM" id="SSF48371">
    <property type="entry name" value="ARM repeat"/>
    <property type="match status" value="1"/>
</dbReference>
<evidence type="ECO:0000256" key="5">
    <source>
        <dbReference type="ARBA" id="ARBA00022737"/>
    </source>
</evidence>
<keyword evidence="6" id="KW-0653">Protein transport</keyword>
<organism evidence="9 10">
    <name type="scientific">Dioscorea zingiberensis</name>
    <dbReference type="NCBI Taxonomy" id="325984"/>
    <lineage>
        <taxon>Eukaryota</taxon>
        <taxon>Viridiplantae</taxon>
        <taxon>Streptophyta</taxon>
        <taxon>Embryophyta</taxon>
        <taxon>Tracheophyta</taxon>
        <taxon>Spermatophyta</taxon>
        <taxon>Magnoliopsida</taxon>
        <taxon>Liliopsida</taxon>
        <taxon>Dioscoreales</taxon>
        <taxon>Dioscoreaceae</taxon>
        <taxon>Dioscorea</taxon>
    </lineage>
</organism>
<evidence type="ECO:0000256" key="1">
    <source>
        <dbReference type="ARBA" id="ARBA00004496"/>
    </source>
</evidence>
<dbReference type="InterPro" id="IPR058584">
    <property type="entry name" value="IMB1_TNPO1-like_TPR"/>
</dbReference>
<name>A0A9D5HRD6_9LILI</name>
<dbReference type="InterPro" id="IPR016024">
    <property type="entry name" value="ARM-type_fold"/>
</dbReference>
<dbReference type="GO" id="GO:0006606">
    <property type="term" value="P:protein import into nucleus"/>
    <property type="evidence" value="ECO:0007669"/>
    <property type="project" value="InterPro"/>
</dbReference>
<keyword evidence="10" id="KW-1185">Reference proteome</keyword>
<dbReference type="FunFam" id="1.25.10.10:FF:000027">
    <property type="entry name" value="Importin subunit beta-1"/>
    <property type="match status" value="1"/>
</dbReference>
<dbReference type="InterPro" id="IPR040122">
    <property type="entry name" value="Importin_beta"/>
</dbReference>
<evidence type="ECO:0000256" key="2">
    <source>
        <dbReference type="ARBA" id="ARBA00010907"/>
    </source>
</evidence>
<dbReference type="AlphaFoldDB" id="A0A9D5HRD6"/>
<reference evidence="9" key="2">
    <citation type="journal article" date="2022" name="Hortic Res">
        <title>The genome of Dioscorea zingiberensis sheds light on the biosynthesis, origin and evolution of the medicinally important diosgenin saponins.</title>
        <authorList>
            <person name="Li Y."/>
            <person name="Tan C."/>
            <person name="Li Z."/>
            <person name="Guo J."/>
            <person name="Li S."/>
            <person name="Chen X."/>
            <person name="Wang C."/>
            <person name="Dai X."/>
            <person name="Yang H."/>
            <person name="Song W."/>
            <person name="Hou L."/>
            <person name="Xu J."/>
            <person name="Tong Z."/>
            <person name="Xu A."/>
            <person name="Yuan X."/>
            <person name="Wang W."/>
            <person name="Yang Q."/>
            <person name="Chen L."/>
            <person name="Sun Z."/>
            <person name="Wang K."/>
            <person name="Pan B."/>
            <person name="Chen J."/>
            <person name="Bao Y."/>
            <person name="Liu F."/>
            <person name="Qi X."/>
            <person name="Gang D.R."/>
            <person name="Wen J."/>
            <person name="Li J."/>
        </authorList>
    </citation>
    <scope>NUCLEOTIDE SEQUENCE</scope>
    <source>
        <strain evidence="9">Dzin_1.0</strain>
    </source>
</reference>
<evidence type="ECO:0000313" key="10">
    <source>
        <dbReference type="Proteomes" id="UP001085076"/>
    </source>
</evidence>
<evidence type="ECO:0000313" key="9">
    <source>
        <dbReference type="EMBL" id="KAJ0986148.1"/>
    </source>
</evidence>
<gene>
    <name evidence="9" type="ORF">J5N97_004504</name>
</gene>
<feature type="domain" description="Importin N-terminal" evidence="8">
    <location>
        <begin position="23"/>
        <end position="103"/>
    </location>
</feature>
<dbReference type="InterPro" id="IPR021133">
    <property type="entry name" value="HEAT_type_2"/>
</dbReference>
<proteinExistence type="inferred from homology"/>
<dbReference type="Gene3D" id="1.25.10.10">
    <property type="entry name" value="Leucine-rich Repeat Variant"/>
    <property type="match status" value="1"/>
</dbReference>
<reference evidence="9" key="1">
    <citation type="submission" date="2021-03" db="EMBL/GenBank/DDBJ databases">
        <authorList>
            <person name="Li Z."/>
            <person name="Yang C."/>
        </authorList>
    </citation>
    <scope>NUCLEOTIDE SEQUENCE</scope>
    <source>
        <strain evidence="9">Dzin_1.0</strain>
        <tissue evidence="9">Leaf</tissue>
    </source>
</reference>
<dbReference type="PANTHER" id="PTHR10527">
    <property type="entry name" value="IMPORTIN BETA"/>
    <property type="match status" value="1"/>
</dbReference>
<comment type="caution">
    <text evidence="9">The sequence shown here is derived from an EMBL/GenBank/DDBJ whole genome shotgun (WGS) entry which is preliminary data.</text>
</comment>
<comment type="similarity">
    <text evidence="2">Belongs to the importin beta family. Importin beta-1 subfamily.</text>
</comment>
<dbReference type="GO" id="GO:0031267">
    <property type="term" value="F:small GTPase binding"/>
    <property type="evidence" value="ECO:0007669"/>
    <property type="project" value="InterPro"/>
</dbReference>
<dbReference type="InterPro" id="IPR001494">
    <property type="entry name" value="Importin-beta_N"/>
</dbReference>
<protein>
    <recommendedName>
        <fullName evidence="8">Importin N-terminal domain-containing protein</fullName>
    </recommendedName>
</protein>
<evidence type="ECO:0000256" key="6">
    <source>
        <dbReference type="ARBA" id="ARBA00022927"/>
    </source>
</evidence>
<dbReference type="SMART" id="SM00913">
    <property type="entry name" value="IBN_N"/>
    <property type="match status" value="1"/>
</dbReference>
<comment type="subcellular location">
    <subcellularLocation>
        <location evidence="1">Cytoplasm</location>
    </subcellularLocation>
</comment>
<keyword evidence="4" id="KW-0963">Cytoplasm</keyword>
<dbReference type="Pfam" id="PF03810">
    <property type="entry name" value="IBN_N"/>
    <property type="match status" value="1"/>
</dbReference>
<dbReference type="Proteomes" id="UP001085076">
    <property type="component" value="Miscellaneous, Linkage group lg01"/>
</dbReference>
<dbReference type="PROSITE" id="PS50166">
    <property type="entry name" value="IMPORTIN_B_NT"/>
    <property type="match status" value="1"/>
</dbReference>
<sequence length="912" mass="101241">MAEEVTKILLSAQSVDGSVRKHAEESLKQFQEQNLPGFLVSLSGELVNDEKPVDGRKLAGLILKNTLDAKEQHRKNELAQRWLSLDVTVKNKIKGCLLQTLSSPVPDARSTSSQVIAKIAGIELPLNLWPELISSLLSNINQPKPHVKQATLETLGYICEEVSPEVVDQDQVNQILTAVVQGMNASEGNTDVRLAATRALYNALGFAQVNFTNDMERDYIMRVVCEATQSPELRIRLAAFECLVAISSIYYEKIASYMQDIFEVTAKAVREDEEPVALQAVEFWSSICDEEIDILDEYGGDFSADSGAPCFYFIKQALPALVPMLLETLLKQEEDQDQDEGAWNIAMAGGTCLGLVARTVGDDIVPLVMPFIEENITKPDWRKREAATYAFGSILEGPSPDKVMPIVNVALNFMLTALLTDPNNHVKDTTAWTLGRIFEFLHGSAMEMRIITQENCQQILTVLLQSMKDVPNVAEKACGALYFLAQGFEDVGYSSSPLSPFFQDMIQALLDVTHREDAGESRLRTAAYEALNEVVRCSTDETVPIVMQLVPVIMAELNQTLESQKLSSEERGKQNELQGLLCGCLQVIIQKMGAAEPTKYVFMQFADQIMDLFLRILASWNATVHEEAMLAIGALAYATGSDFVKYMQGFYPYLERGLQNYEEHQVCAITVGVVGDLCRALEDKILPFCDGIMTQLLKDLSSNQLHRSVKPPIFSCFGDIALAIGENFEKYLIFTMPMLLSAAELVAQVAVADDEIMEYTNQLRNGILEAYSGIFQGFKNSPKTQLLLPYAPHILHFLDSLYKEKNMDDVVMKTAIGVLGDLADTLGSNAGPLITQMNNTAGNVIDEEDYVDDLQLVIKLQTMVVQSFSQKRSPEHETTISTKRVFHEGFHATCYAIEPCLLLHKMAQSSDK</sequence>
<dbReference type="GO" id="GO:0005737">
    <property type="term" value="C:cytoplasm"/>
    <property type="evidence" value="ECO:0007669"/>
    <property type="project" value="UniProtKB-SubCell"/>
</dbReference>
<keyword evidence="5" id="KW-0677">Repeat</keyword>
<evidence type="ECO:0000256" key="7">
    <source>
        <dbReference type="PROSITE-ProRule" id="PRU00103"/>
    </source>
</evidence>
<feature type="repeat" description="HEAT" evidence="7">
    <location>
        <begin position="132"/>
        <end position="170"/>
    </location>
</feature>
<dbReference type="EMBL" id="JAGGNH010000001">
    <property type="protein sequence ID" value="KAJ0986148.1"/>
    <property type="molecule type" value="Genomic_DNA"/>
</dbReference>
<accession>A0A9D5HRD6</accession>
<dbReference type="Pfam" id="PF25574">
    <property type="entry name" value="TPR_IMB1"/>
    <property type="match status" value="1"/>
</dbReference>
<dbReference type="Pfam" id="PF13513">
    <property type="entry name" value="HEAT_EZ"/>
    <property type="match status" value="1"/>
</dbReference>
<dbReference type="InterPro" id="IPR011989">
    <property type="entry name" value="ARM-like"/>
</dbReference>
<keyword evidence="3" id="KW-0813">Transport</keyword>
<evidence type="ECO:0000259" key="8">
    <source>
        <dbReference type="PROSITE" id="PS50166"/>
    </source>
</evidence>
<evidence type="ECO:0000256" key="3">
    <source>
        <dbReference type="ARBA" id="ARBA00022448"/>
    </source>
</evidence>
<dbReference type="OrthoDB" id="10263328at2759"/>